<accession>A0ABW5T8A2</accession>
<dbReference type="RefSeq" id="WP_380287954.1">
    <property type="nucleotide sequence ID" value="NZ_JBHULY010000002.1"/>
</dbReference>
<name>A0ABW5T8A2_9FLAO</name>
<sequence>MEAIYTYQSFNRDKSIDELYYNTLREENYLENLKFELQFIKNLLDRPIFKVRTMNLYEKLAVFKNEINAVNKISNSLLDELNANAGKIKRKIEFEDVDYDDAFKSEYDDIELKVFNLKTKIFNLKFRLFQYLEGVIIN</sequence>
<gene>
    <name evidence="1" type="ORF">ACFSR8_00535</name>
</gene>
<comment type="caution">
    <text evidence="1">The sequence shown here is derived from an EMBL/GenBank/DDBJ whole genome shotgun (WGS) entry which is preliminary data.</text>
</comment>
<keyword evidence="2" id="KW-1185">Reference proteome</keyword>
<proteinExistence type="predicted"/>
<evidence type="ECO:0000313" key="2">
    <source>
        <dbReference type="Proteomes" id="UP001597476"/>
    </source>
</evidence>
<dbReference type="Proteomes" id="UP001597476">
    <property type="component" value="Unassembled WGS sequence"/>
</dbReference>
<organism evidence="1 2">
    <name type="scientific">Hyunsoonleella rubra</name>
    <dbReference type="NCBI Taxonomy" id="1737062"/>
    <lineage>
        <taxon>Bacteria</taxon>
        <taxon>Pseudomonadati</taxon>
        <taxon>Bacteroidota</taxon>
        <taxon>Flavobacteriia</taxon>
        <taxon>Flavobacteriales</taxon>
        <taxon>Flavobacteriaceae</taxon>
    </lineage>
</organism>
<evidence type="ECO:0000313" key="1">
    <source>
        <dbReference type="EMBL" id="MFD2724685.1"/>
    </source>
</evidence>
<reference evidence="2" key="1">
    <citation type="journal article" date="2019" name="Int. J. Syst. Evol. Microbiol.">
        <title>The Global Catalogue of Microorganisms (GCM) 10K type strain sequencing project: providing services to taxonomists for standard genome sequencing and annotation.</title>
        <authorList>
            <consortium name="The Broad Institute Genomics Platform"/>
            <consortium name="The Broad Institute Genome Sequencing Center for Infectious Disease"/>
            <person name="Wu L."/>
            <person name="Ma J."/>
        </authorList>
    </citation>
    <scope>NUCLEOTIDE SEQUENCE [LARGE SCALE GENOMIC DNA]</scope>
    <source>
        <strain evidence="2">KCTC 42398</strain>
    </source>
</reference>
<dbReference type="EMBL" id="JBHULY010000002">
    <property type="protein sequence ID" value="MFD2724685.1"/>
    <property type="molecule type" value="Genomic_DNA"/>
</dbReference>
<protein>
    <submittedName>
        <fullName evidence="1">Uncharacterized protein</fullName>
    </submittedName>
</protein>